<comment type="catalytic activity">
    <reaction evidence="9">
        <text>gamma-L-glutamyl-L-cysteine + glycine + ATP = glutathione + ADP + phosphate + H(+)</text>
        <dbReference type="Rhea" id="RHEA:13557"/>
        <dbReference type="ChEBI" id="CHEBI:15378"/>
        <dbReference type="ChEBI" id="CHEBI:30616"/>
        <dbReference type="ChEBI" id="CHEBI:43474"/>
        <dbReference type="ChEBI" id="CHEBI:57305"/>
        <dbReference type="ChEBI" id="CHEBI:57925"/>
        <dbReference type="ChEBI" id="CHEBI:58173"/>
        <dbReference type="ChEBI" id="CHEBI:456216"/>
        <dbReference type="EC" id="6.3.2.3"/>
    </reaction>
</comment>
<accession>K2MZW1</accession>
<dbReference type="InterPro" id="IPR005615">
    <property type="entry name" value="Glutathione_synthase"/>
</dbReference>
<dbReference type="Pfam" id="PF03199">
    <property type="entry name" value="GSH_synthase"/>
    <property type="match status" value="1"/>
</dbReference>
<evidence type="ECO:0000256" key="8">
    <source>
        <dbReference type="ARBA" id="ARBA00022842"/>
    </source>
</evidence>
<evidence type="ECO:0000256" key="4">
    <source>
        <dbReference type="ARBA" id="ARBA00022684"/>
    </source>
</evidence>
<dbReference type="GO" id="GO:0005524">
    <property type="term" value="F:ATP binding"/>
    <property type="evidence" value="ECO:0007669"/>
    <property type="project" value="UniProtKB-UniRule"/>
</dbReference>
<feature type="binding site" evidence="10">
    <location>
        <position position="477"/>
    </location>
    <ligand>
        <name>ATP</name>
        <dbReference type="ChEBI" id="CHEBI:30616"/>
    </ligand>
</feature>
<organism evidence="13 14">
    <name type="scientific">Trypanosoma cruzi marinkellei</name>
    <dbReference type="NCBI Taxonomy" id="85056"/>
    <lineage>
        <taxon>Eukaryota</taxon>
        <taxon>Discoba</taxon>
        <taxon>Euglenozoa</taxon>
        <taxon>Kinetoplastea</taxon>
        <taxon>Metakinetoplastina</taxon>
        <taxon>Trypanosomatida</taxon>
        <taxon>Trypanosomatidae</taxon>
        <taxon>Trypanosoma</taxon>
        <taxon>Schizotrypanum</taxon>
    </lineage>
</organism>
<feature type="binding site" evidence="10">
    <location>
        <position position="252"/>
    </location>
    <ligand>
        <name>substrate</name>
    </ligand>
</feature>
<dbReference type="InterPro" id="IPR014042">
    <property type="entry name" value="Glutathione_synthase_a-hlx"/>
</dbReference>
<keyword evidence="8 9" id="KW-0460">Magnesium</keyword>
<comment type="similarity">
    <text evidence="2 9">Belongs to the eukaryotic GSH synthase family.</text>
</comment>
<feature type="binding site" evidence="11">
    <location>
        <position position="413"/>
    </location>
    <ligand>
        <name>Mg(2+)</name>
        <dbReference type="ChEBI" id="CHEBI:18420"/>
    </ligand>
</feature>
<dbReference type="InterPro" id="IPR016185">
    <property type="entry name" value="PreATP-grasp_dom_sf"/>
</dbReference>
<comment type="caution">
    <text evidence="13">The sequence shown here is derived from an EMBL/GenBank/DDBJ whole genome shotgun (WGS) entry which is preliminary data.</text>
</comment>
<dbReference type="EMBL" id="AHKC01017148">
    <property type="protein sequence ID" value="EKF27916.1"/>
    <property type="molecule type" value="Genomic_DNA"/>
</dbReference>
<protein>
    <recommendedName>
        <fullName evidence="9">Glutathione synthetase</fullName>
        <shortName evidence="9">GSH-S</shortName>
        <ecNumber evidence="9">6.3.2.3</ecNumber>
    </recommendedName>
</protein>
<dbReference type="Pfam" id="PF03917">
    <property type="entry name" value="GSH_synth_ATP"/>
    <property type="match status" value="1"/>
</dbReference>
<feature type="binding site" evidence="10">
    <location>
        <position position="344"/>
    </location>
    <ligand>
        <name>ATP</name>
        <dbReference type="ChEBI" id="CHEBI:30616"/>
    </ligand>
</feature>
<dbReference type="InterPro" id="IPR037013">
    <property type="entry name" value="GSH-S_sub-bd_sf"/>
</dbReference>
<evidence type="ECO:0000256" key="10">
    <source>
        <dbReference type="PIRSR" id="PIRSR001558-1"/>
    </source>
</evidence>
<dbReference type="GO" id="GO:0004363">
    <property type="term" value="F:glutathione synthase activity"/>
    <property type="evidence" value="ECO:0007669"/>
    <property type="project" value="UniProtKB-UniRule"/>
</dbReference>
<comment type="cofactor">
    <cofactor evidence="9 11">
        <name>Mg(2+)</name>
        <dbReference type="ChEBI" id="CHEBI:18420"/>
    </cofactor>
    <text evidence="9 11">Binds 1 Mg(2+) ion per subunit.</text>
</comment>
<comment type="pathway">
    <text evidence="1 9">Sulfur metabolism; glutathione biosynthesis; glutathione from L-cysteine and L-glutamate: step 2/2.</text>
</comment>
<evidence type="ECO:0000259" key="12">
    <source>
        <dbReference type="Pfam" id="PF03199"/>
    </source>
</evidence>
<proteinExistence type="inferred from homology"/>
<dbReference type="Gene3D" id="3.30.470.20">
    <property type="entry name" value="ATP-grasp fold, B domain"/>
    <property type="match status" value="1"/>
</dbReference>
<dbReference type="GO" id="GO:0000287">
    <property type="term" value="F:magnesium ion binding"/>
    <property type="evidence" value="ECO:0007669"/>
    <property type="project" value="UniProtKB-UniRule"/>
</dbReference>
<evidence type="ECO:0000256" key="2">
    <source>
        <dbReference type="ARBA" id="ARBA00010385"/>
    </source>
</evidence>
<evidence type="ECO:0000256" key="3">
    <source>
        <dbReference type="ARBA" id="ARBA00022598"/>
    </source>
</evidence>
<dbReference type="GO" id="GO:0005829">
    <property type="term" value="C:cytosol"/>
    <property type="evidence" value="ECO:0007669"/>
    <property type="project" value="TreeGrafter"/>
</dbReference>
<reference evidence="13 14" key="1">
    <citation type="journal article" date="2012" name="BMC Genomics">
        <title>Comparative genomic analysis of human infective Trypanosoma cruzi lineages with the bat-restricted subspecies T. cruzi marinkellei.</title>
        <authorList>
            <person name="Franzen O."/>
            <person name="Talavera-Lopez C."/>
            <person name="Ochaya S."/>
            <person name="Butler C.E."/>
            <person name="Messenger L.A."/>
            <person name="Lewis M.D."/>
            <person name="Llewellyn M.S."/>
            <person name="Marinkelle C.J."/>
            <person name="Tyler K.M."/>
            <person name="Miles M.A."/>
            <person name="Andersson B."/>
        </authorList>
    </citation>
    <scope>NUCLEOTIDE SEQUENCE [LARGE SCALE GENOMIC DNA]</scope>
    <source>
        <strain evidence="13 14">B7</strain>
    </source>
</reference>
<evidence type="ECO:0000256" key="7">
    <source>
        <dbReference type="ARBA" id="ARBA00022840"/>
    </source>
</evidence>
<evidence type="ECO:0000256" key="9">
    <source>
        <dbReference type="PIRNR" id="PIRNR001558"/>
    </source>
</evidence>
<dbReference type="SUPFAM" id="SSF52440">
    <property type="entry name" value="PreATP-grasp domain"/>
    <property type="match status" value="1"/>
</dbReference>
<keyword evidence="14" id="KW-1185">Reference proteome</keyword>
<feature type="domain" description="Glutathione synthase substrate-binding" evidence="12">
    <location>
        <begin position="237"/>
        <end position="340"/>
    </location>
</feature>
<evidence type="ECO:0000256" key="11">
    <source>
        <dbReference type="PIRSR" id="PIRSR001558-2"/>
    </source>
</evidence>
<feature type="binding site" evidence="10">
    <location>
        <position position="503"/>
    </location>
    <ligand>
        <name>substrate</name>
    </ligand>
</feature>
<dbReference type="SUPFAM" id="SSF56059">
    <property type="entry name" value="Glutathione synthetase ATP-binding domain-like"/>
    <property type="match status" value="1"/>
</dbReference>
<feature type="binding site" evidence="10">
    <location>
        <position position="505"/>
    </location>
    <ligand>
        <name>ATP</name>
        <dbReference type="ChEBI" id="CHEBI:30616"/>
    </ligand>
</feature>
<evidence type="ECO:0000256" key="5">
    <source>
        <dbReference type="ARBA" id="ARBA00022723"/>
    </source>
</evidence>
<gene>
    <name evidence="13" type="ORF">MOQ_008351</name>
</gene>
<evidence type="ECO:0000313" key="14">
    <source>
        <dbReference type="Proteomes" id="UP000007350"/>
    </source>
</evidence>
<dbReference type="PANTHER" id="PTHR11130">
    <property type="entry name" value="GLUTATHIONE SYNTHETASE"/>
    <property type="match status" value="1"/>
</dbReference>
<feature type="binding site" evidence="10">
    <location>
        <position position="511"/>
    </location>
    <ligand>
        <name>ATP</name>
        <dbReference type="ChEBI" id="CHEBI:30616"/>
    </ligand>
</feature>
<keyword evidence="6 9" id="KW-0547">Nucleotide-binding</keyword>
<dbReference type="InterPro" id="IPR004887">
    <property type="entry name" value="GSH_synth_subst-bd"/>
</dbReference>
<dbReference type="Gene3D" id="1.10.1080.10">
    <property type="entry name" value="Glutathione Synthetase, Chain A, domain 3"/>
    <property type="match status" value="2"/>
</dbReference>
<dbReference type="PIRSF" id="PIRSF001558">
    <property type="entry name" value="GSHase"/>
    <property type="match status" value="1"/>
</dbReference>
<dbReference type="Gene3D" id="3.40.50.1760">
    <property type="entry name" value="Glutathione synthase, substrate-binding domain superfamily, eukaryotic"/>
    <property type="match status" value="1"/>
</dbReference>
<keyword evidence="4 9" id="KW-0317">Glutathione biosynthesis</keyword>
<evidence type="ECO:0000256" key="6">
    <source>
        <dbReference type="ARBA" id="ARBA00022741"/>
    </source>
</evidence>
<dbReference type="EC" id="6.3.2.3" evidence="9"/>
<keyword evidence="5 9" id="KW-0479">Metal-binding</keyword>
<dbReference type="AlphaFoldDB" id="K2MZW1"/>
<dbReference type="GO" id="GO:0043295">
    <property type="term" value="F:glutathione binding"/>
    <property type="evidence" value="ECO:0007669"/>
    <property type="project" value="UniProtKB-UniRule"/>
</dbReference>
<evidence type="ECO:0000256" key="1">
    <source>
        <dbReference type="ARBA" id="ARBA00004965"/>
    </source>
</evidence>
<sequence>METFGDAEQLVTKCMMLGLTIQMVGREDATTHLAVTLQPTTMRRGEFDVLCRRQLLWNEAVNNTARNFQFLLDALRETAASDTEFTGRLVNILRDVYLGTSPYQSLMLGIFRTDYMRDGAAASTEEDAAAWKNVEINTISSSFAGLSPLVSDFHRHISMYQRALGVGSANTTADGHQNNDARPNLENAGVLERSKSAKIVSDALAAAVAAWSSQQQFEALRDAYEKEQQQCRLLDPIVLCIIQEKERNTADQFALILELLESHGILSLRRTLRELQVSMKLHPVPNGPPLAIVDGRYPVAVAYFRSTYVPTDFPTKASWDTRLAVEQSSAIKCPSIPYHLLTFKKFQQLFCDVDNVLTPIAFCGDAAKALQLQTHFMPQYSLNPVEVGEDAVQRVIDDALQHPARYVLKPQLEGGGNLLAGQDMQEVLRTKVVTNPLLYNRVRREYILMSRIEFPVSSGAFLVNGKVVQLEKNICSEVGIYGVILSDTGGCLMQNDCAGYVVRSKPADVDDGGVMAGVAALDSLVLV</sequence>
<evidence type="ECO:0000313" key="13">
    <source>
        <dbReference type="EMBL" id="EKF27916.1"/>
    </source>
</evidence>
<dbReference type="UniPathway" id="UPA00142">
    <property type="reaction ID" value="UER00210"/>
</dbReference>
<dbReference type="Proteomes" id="UP000007350">
    <property type="component" value="Unassembled WGS sequence"/>
</dbReference>
<keyword evidence="3 9" id="KW-0436">Ligase</keyword>
<keyword evidence="7 9" id="KW-0067">ATP-binding</keyword>
<feature type="binding site" evidence="10">
    <location>
        <begin position="449"/>
        <end position="452"/>
    </location>
    <ligand>
        <name>ATP</name>
        <dbReference type="ChEBI" id="CHEBI:30616"/>
    </ligand>
</feature>
<name>K2MZW1_TRYCR</name>
<dbReference type="OrthoDB" id="2020073at2759"/>
<dbReference type="PANTHER" id="PTHR11130:SF0">
    <property type="entry name" value="GLUTATHIONE SYNTHETASE"/>
    <property type="match status" value="1"/>
</dbReference>